<dbReference type="KEGG" id="gai:IMCC3135_12185"/>
<evidence type="ECO:0000256" key="5">
    <source>
        <dbReference type="ARBA" id="ARBA00022840"/>
    </source>
</evidence>
<dbReference type="EMBL" id="CP018632">
    <property type="protein sequence ID" value="ASJ72525.1"/>
    <property type="molecule type" value="Genomic_DNA"/>
</dbReference>
<dbReference type="AlphaFoldDB" id="A0A2Z2NPY7"/>
<dbReference type="RefSeq" id="WP_157735937.1">
    <property type="nucleotide sequence ID" value="NZ_CP018632.1"/>
</dbReference>
<dbReference type="OrthoDB" id="9779730at2"/>
<dbReference type="CDD" id="cd01167">
    <property type="entry name" value="bac_FRK"/>
    <property type="match status" value="1"/>
</dbReference>
<evidence type="ECO:0000259" key="6">
    <source>
        <dbReference type="Pfam" id="PF00294"/>
    </source>
</evidence>
<dbReference type="GO" id="GO:0008673">
    <property type="term" value="F:2-dehydro-3-deoxygluconokinase activity"/>
    <property type="evidence" value="ECO:0007669"/>
    <property type="project" value="UniProtKB-EC"/>
</dbReference>
<comment type="similarity">
    <text evidence="1">Belongs to the carbohydrate kinase PfkB family.</text>
</comment>
<keyword evidence="4 7" id="KW-0418">Kinase</keyword>
<evidence type="ECO:0000313" key="8">
    <source>
        <dbReference type="Proteomes" id="UP000250079"/>
    </source>
</evidence>
<keyword evidence="2 7" id="KW-0808">Transferase</keyword>
<reference evidence="7 8" key="1">
    <citation type="submission" date="2016-12" db="EMBL/GenBank/DDBJ databases">
        <authorList>
            <person name="Song W.-J."/>
            <person name="Kurnit D.M."/>
        </authorList>
    </citation>
    <scope>NUCLEOTIDE SEQUENCE [LARGE SCALE GENOMIC DNA]</scope>
    <source>
        <strain evidence="7 8">IMCC3135</strain>
    </source>
</reference>
<keyword evidence="8" id="KW-1185">Reference proteome</keyword>
<dbReference type="Pfam" id="PF00294">
    <property type="entry name" value="PfkB"/>
    <property type="match status" value="1"/>
</dbReference>
<gene>
    <name evidence="7" type="primary">kdgK_2</name>
    <name evidence="7" type="ORF">IMCC3135_12185</name>
</gene>
<dbReference type="GO" id="GO:0005524">
    <property type="term" value="F:ATP binding"/>
    <property type="evidence" value="ECO:0007669"/>
    <property type="project" value="UniProtKB-KW"/>
</dbReference>
<dbReference type="EC" id="2.7.1.45" evidence="7"/>
<sequence length="317" mass="33172">MFISCGDILVDLFSQPTDTAGKVALQGHVGGSPLNVAIGLSRMGNQAGYLCKNSVDFIGQQIAAYLESNQILPDWVLPSELNSTLAMIKTNPDGSANYAFYTDNTADQSMTVEDLPAAFPESLDLLHFASYSTAVGATSKALKALAQREAGRRVISYDPNLRPSVEPDMDIWRESFTAFSSVADFVKASDEDIGSLLGSGKSLESFAVDTLAAGASVVVVTEGGSGATIYSADGRQFRSKSLSIKVVDTVGAGDTFQAASLHWLKANGCMIAGKLNVADADLEACVNFAAVAAAITCTRHGADLPSLQEIEAGLVAI</sequence>
<feature type="domain" description="Carbohydrate kinase PfkB" evidence="6">
    <location>
        <begin position="25"/>
        <end position="305"/>
    </location>
</feature>
<name>A0A2Z2NPY7_9GAMM</name>
<evidence type="ECO:0000313" key="7">
    <source>
        <dbReference type="EMBL" id="ASJ72525.1"/>
    </source>
</evidence>
<evidence type="ECO:0000256" key="3">
    <source>
        <dbReference type="ARBA" id="ARBA00022741"/>
    </source>
</evidence>
<proteinExistence type="inferred from homology"/>
<keyword evidence="5" id="KW-0067">ATP-binding</keyword>
<dbReference type="Gene3D" id="3.40.1190.20">
    <property type="match status" value="1"/>
</dbReference>
<dbReference type="PANTHER" id="PTHR43085:SF1">
    <property type="entry name" value="PSEUDOURIDINE KINASE-RELATED"/>
    <property type="match status" value="1"/>
</dbReference>
<dbReference type="InterPro" id="IPR029056">
    <property type="entry name" value="Ribokinase-like"/>
</dbReference>
<organism evidence="7 8">
    <name type="scientific">Granulosicoccus antarcticus IMCC3135</name>
    <dbReference type="NCBI Taxonomy" id="1192854"/>
    <lineage>
        <taxon>Bacteria</taxon>
        <taxon>Pseudomonadati</taxon>
        <taxon>Pseudomonadota</taxon>
        <taxon>Gammaproteobacteria</taxon>
        <taxon>Chromatiales</taxon>
        <taxon>Granulosicoccaceae</taxon>
        <taxon>Granulosicoccus</taxon>
    </lineage>
</organism>
<evidence type="ECO:0000256" key="1">
    <source>
        <dbReference type="ARBA" id="ARBA00010688"/>
    </source>
</evidence>
<protein>
    <submittedName>
        <fullName evidence="7">2-dehydro-3-deoxygluconokinase</fullName>
        <ecNumber evidence="7">2.7.1.45</ecNumber>
    </submittedName>
</protein>
<dbReference type="SUPFAM" id="SSF53613">
    <property type="entry name" value="Ribokinase-like"/>
    <property type="match status" value="1"/>
</dbReference>
<dbReference type="InterPro" id="IPR011611">
    <property type="entry name" value="PfkB_dom"/>
</dbReference>
<accession>A0A2Z2NPY7</accession>
<evidence type="ECO:0000256" key="2">
    <source>
        <dbReference type="ARBA" id="ARBA00022679"/>
    </source>
</evidence>
<evidence type="ECO:0000256" key="4">
    <source>
        <dbReference type="ARBA" id="ARBA00022777"/>
    </source>
</evidence>
<dbReference type="PANTHER" id="PTHR43085">
    <property type="entry name" value="HEXOKINASE FAMILY MEMBER"/>
    <property type="match status" value="1"/>
</dbReference>
<dbReference type="Proteomes" id="UP000250079">
    <property type="component" value="Chromosome"/>
</dbReference>
<keyword evidence="3" id="KW-0547">Nucleotide-binding</keyword>
<dbReference type="InterPro" id="IPR050306">
    <property type="entry name" value="PfkB_Carbo_kinase"/>
</dbReference>